<gene>
    <name evidence="2" type="ORF">MACH26_04290</name>
</gene>
<keyword evidence="3" id="KW-1185">Reference proteome</keyword>
<keyword evidence="1" id="KW-0472">Membrane</keyword>
<accession>A0AA48KP01</accession>
<feature type="transmembrane region" description="Helical" evidence="1">
    <location>
        <begin position="707"/>
        <end position="725"/>
    </location>
</feature>
<evidence type="ECO:0000256" key="1">
    <source>
        <dbReference type="SAM" id="Phobius"/>
    </source>
</evidence>
<sequence length="726" mass="83664">MNSELFPPALATQEAKKKWFRFIISVTLVTTFISVMLVHSYTELRKLMHQETRLYLDFNTAVIKDSIADHLNAIEAIAHDLATDIKASTLEPDAIQKILENTGAIHDGFVAIGAAFEPYALDDRLRLFAPYIVHHEGGYRTERLDAWYDYFAQEADGRCVTNNWYQCAKQKEQGWLPLRFDEISNAWIVQFVQAIRVEEQLLGYVNVSLNIKDVDQLINKLDTGDEGYVIIFDRQKRQIYHSLHPNTRDANDIYFADVFPELNPDNLYDLPASEQMVIPNEVTQVPSFLDLALIVNTDWTIAVIIEREFFGHHELQTDVSPLASLLENNHHILTFMIVLTAICWTALGSSLVQDGFHGRVWWSALFITLTFVGGIVYIWVEQQVTDLDAIYGTEVITNKADLRTFVKDYSKNTLRSHKEPPIFVPTGVALQSMKMDSENNLKLTGYIWQRFMLANNYEIEKGVVFPESSETNIRLVYDEVANGYQTLGWAFETVIPEHFEYETYPFDKQLVWLRIWPKEYLEHVVLLPDLESYDNMNTSNRPGLEQDFSVGGWRVERSFFDIRENSFNSNMGIANRANKNQAPELHFNIAISRNFIDPFVSYLFPVIIVLLMLYAVLLTNSKDENRIGLIGFNALEVLASASALFFVALLAHVELRSHIGANELIYMEYFFIIAYIMILIVSVNSILFSWGFNITMIQYQDNNIPKLLYWPVLGGLLFFFTMFAFW</sequence>
<dbReference type="Gene3D" id="3.30.450.20">
    <property type="entry name" value="PAS domain"/>
    <property type="match status" value="1"/>
</dbReference>
<dbReference type="RefSeq" id="WP_338290790.1">
    <property type="nucleotide sequence ID" value="NZ_AP027272.1"/>
</dbReference>
<dbReference type="Proteomes" id="UP001333710">
    <property type="component" value="Chromosome"/>
</dbReference>
<organism evidence="2 3">
    <name type="scientific">Planctobacterium marinum</name>
    <dbReference type="NCBI Taxonomy" id="1631968"/>
    <lineage>
        <taxon>Bacteria</taxon>
        <taxon>Pseudomonadati</taxon>
        <taxon>Pseudomonadota</taxon>
        <taxon>Gammaproteobacteria</taxon>
        <taxon>Alteromonadales</taxon>
        <taxon>Alteromonadaceae</taxon>
        <taxon>Planctobacterium</taxon>
    </lineage>
</organism>
<name>A0AA48KP01_9ALTE</name>
<dbReference type="KEGG" id="pmaw:MACH26_04290"/>
<feature type="transmembrane region" description="Helical" evidence="1">
    <location>
        <begin position="629"/>
        <end position="653"/>
    </location>
</feature>
<reference evidence="2" key="1">
    <citation type="submission" date="2023-01" db="EMBL/GenBank/DDBJ databases">
        <title>Complete genome sequence of Planctobacterium marinum strain Dej080120_11.</title>
        <authorList>
            <person name="Ueki S."/>
            <person name="Maruyama F."/>
        </authorList>
    </citation>
    <scope>NUCLEOTIDE SEQUENCE</scope>
    <source>
        <strain evidence="2">Dej080120_11</strain>
    </source>
</reference>
<feature type="transmembrane region" description="Helical" evidence="1">
    <location>
        <begin position="332"/>
        <end position="353"/>
    </location>
</feature>
<dbReference type="AlphaFoldDB" id="A0AA48KP01"/>
<keyword evidence="1" id="KW-1133">Transmembrane helix</keyword>
<protein>
    <recommendedName>
        <fullName evidence="4">Cache domain-containing protein</fullName>
    </recommendedName>
</protein>
<proteinExistence type="predicted"/>
<feature type="transmembrane region" description="Helical" evidence="1">
    <location>
        <begin position="599"/>
        <end position="617"/>
    </location>
</feature>
<feature type="transmembrane region" description="Helical" evidence="1">
    <location>
        <begin position="665"/>
        <end position="687"/>
    </location>
</feature>
<feature type="transmembrane region" description="Helical" evidence="1">
    <location>
        <begin position="20"/>
        <end position="38"/>
    </location>
</feature>
<evidence type="ECO:0000313" key="2">
    <source>
        <dbReference type="EMBL" id="BDX04908.1"/>
    </source>
</evidence>
<dbReference type="EMBL" id="AP027272">
    <property type="protein sequence ID" value="BDX04908.1"/>
    <property type="molecule type" value="Genomic_DNA"/>
</dbReference>
<keyword evidence="1" id="KW-0812">Transmembrane</keyword>
<dbReference type="Pfam" id="PF22673">
    <property type="entry name" value="MCP-like_PDC_1"/>
    <property type="match status" value="1"/>
</dbReference>
<evidence type="ECO:0000313" key="3">
    <source>
        <dbReference type="Proteomes" id="UP001333710"/>
    </source>
</evidence>
<dbReference type="CDD" id="cd12913">
    <property type="entry name" value="PDC1_MCP_like"/>
    <property type="match status" value="1"/>
</dbReference>
<evidence type="ECO:0008006" key="4">
    <source>
        <dbReference type="Google" id="ProtNLM"/>
    </source>
</evidence>
<feature type="transmembrane region" description="Helical" evidence="1">
    <location>
        <begin position="359"/>
        <end position="380"/>
    </location>
</feature>